<evidence type="ECO:0000313" key="2">
    <source>
        <dbReference type="EMBL" id="KAB2420718.1"/>
    </source>
</evidence>
<accession>A0A6L3X7Z6</accession>
<dbReference type="Proteomes" id="UP000476281">
    <property type="component" value="Unassembled WGS sequence"/>
</dbReference>
<dbReference type="InterPro" id="IPR001763">
    <property type="entry name" value="Rhodanese-like_dom"/>
</dbReference>
<proteinExistence type="predicted"/>
<gene>
    <name evidence="2" type="ORF">F9C29_35855</name>
</gene>
<feature type="non-terminal residue" evidence="2">
    <location>
        <position position="1"/>
    </location>
</feature>
<dbReference type="NCBIfam" id="TIGR04271">
    <property type="entry name" value="ThiI_C_thiazole"/>
    <property type="match status" value="1"/>
</dbReference>
<comment type="caution">
    <text evidence="2">The sequence shown here is derived from an EMBL/GenBank/DDBJ whole genome shotgun (WGS) entry which is preliminary data.</text>
</comment>
<name>A0A6L3X7Z6_9ENTR</name>
<sequence length="89" mass="10030">EVVEVETVSGFGANDTILDIRSVGEQDDKPLQVEGVEVVSLPFYKLSTQFGDLDQSKTYLLWCERGVMSRLQALYLREQGFANVKGYRP</sequence>
<protein>
    <submittedName>
        <fullName evidence="2">tRNA 4-thiouridine(8) synthase ThiI</fullName>
    </submittedName>
</protein>
<organism evidence="2 3">
    <name type="scientific">Enterobacter hormaechei</name>
    <dbReference type="NCBI Taxonomy" id="158836"/>
    <lineage>
        <taxon>Bacteria</taxon>
        <taxon>Pseudomonadati</taxon>
        <taxon>Pseudomonadota</taxon>
        <taxon>Gammaproteobacteria</taxon>
        <taxon>Enterobacterales</taxon>
        <taxon>Enterobacteriaceae</taxon>
        <taxon>Enterobacter</taxon>
        <taxon>Enterobacter cloacae complex</taxon>
    </lineage>
</organism>
<dbReference type="InterPro" id="IPR036873">
    <property type="entry name" value="Rhodanese-like_dom_sf"/>
</dbReference>
<dbReference type="PROSITE" id="PS50206">
    <property type="entry name" value="RHODANESE_3"/>
    <property type="match status" value="1"/>
</dbReference>
<dbReference type="InterPro" id="IPR026340">
    <property type="entry name" value="THII_Thiazole_biosynth_dom"/>
</dbReference>
<evidence type="ECO:0000313" key="3">
    <source>
        <dbReference type="Proteomes" id="UP000476281"/>
    </source>
</evidence>
<dbReference type="AlphaFoldDB" id="A0A6L3X7Z6"/>
<dbReference type="Gene3D" id="3.40.250.10">
    <property type="entry name" value="Rhodanese-like domain"/>
    <property type="match status" value="1"/>
</dbReference>
<dbReference type="FunFam" id="3.40.250.10:FF:000003">
    <property type="entry name" value="tRNA sulfurtransferase"/>
    <property type="match status" value="1"/>
</dbReference>
<dbReference type="GO" id="GO:0052837">
    <property type="term" value="P:thiazole biosynthetic process"/>
    <property type="evidence" value="ECO:0007669"/>
    <property type="project" value="InterPro"/>
</dbReference>
<dbReference type="EMBL" id="WBSZ01002876">
    <property type="protein sequence ID" value="KAB2420718.1"/>
    <property type="molecule type" value="Genomic_DNA"/>
</dbReference>
<dbReference type="SUPFAM" id="SSF52821">
    <property type="entry name" value="Rhodanese/Cell cycle control phosphatase"/>
    <property type="match status" value="1"/>
</dbReference>
<evidence type="ECO:0000259" key="1">
    <source>
        <dbReference type="PROSITE" id="PS50206"/>
    </source>
</evidence>
<reference evidence="2 3" key="1">
    <citation type="submission" date="2019-09" db="EMBL/GenBank/DDBJ databases">
        <title>Reversal of blaTEM antimicrobial resistance by CRISPR-Cas9 in clinical E. coli and other Enterobacteriaceae strains.</title>
        <authorList>
            <person name="Tagliaferri T."/>
            <person name="Guimaraes N."/>
            <person name="Pereira M."/>
            <person name="Felicori L."/>
            <person name="Horz H.-P."/>
            <person name="Santos S."/>
            <person name="Mendes T."/>
        </authorList>
    </citation>
    <scope>NUCLEOTIDE SEQUENCE [LARGE SCALE GENOMIC DNA]</scope>
    <source>
        <strain evidence="2 3">E2_blaTEM_MG</strain>
    </source>
</reference>
<feature type="domain" description="Rhodanese" evidence="1">
    <location>
        <begin position="11"/>
        <end position="87"/>
    </location>
</feature>